<feature type="region of interest" description="Disordered" evidence="1">
    <location>
        <begin position="1"/>
        <end position="61"/>
    </location>
</feature>
<dbReference type="AlphaFoldDB" id="A0A183C7N0"/>
<evidence type="ECO:0000313" key="2">
    <source>
        <dbReference type="Proteomes" id="UP000050741"/>
    </source>
</evidence>
<proteinExistence type="predicted"/>
<reference evidence="3" key="2">
    <citation type="submission" date="2016-06" db="UniProtKB">
        <authorList>
            <consortium name="WormBaseParasite"/>
        </authorList>
    </citation>
    <scope>IDENTIFICATION</scope>
</reference>
<evidence type="ECO:0000256" key="1">
    <source>
        <dbReference type="SAM" id="MobiDB-lite"/>
    </source>
</evidence>
<reference evidence="2" key="1">
    <citation type="submission" date="2014-05" db="EMBL/GenBank/DDBJ databases">
        <title>The genome and life-stage specific transcriptomes of Globodera pallida elucidate key aspects of plant parasitism by a cyst nematode.</title>
        <authorList>
            <person name="Cotton J.A."/>
            <person name="Lilley C.J."/>
            <person name="Jones L.M."/>
            <person name="Kikuchi T."/>
            <person name="Reid A.J."/>
            <person name="Thorpe P."/>
            <person name="Tsai I.J."/>
            <person name="Beasley H."/>
            <person name="Blok V."/>
            <person name="Cock P.J.A."/>
            <person name="Van den Akker S.E."/>
            <person name="Holroyd N."/>
            <person name="Hunt M."/>
            <person name="Mantelin S."/>
            <person name="Naghra H."/>
            <person name="Pain A."/>
            <person name="Palomares-Rius J.E."/>
            <person name="Zarowiecki M."/>
            <person name="Berriman M."/>
            <person name="Jones J.T."/>
            <person name="Urwin P.E."/>
        </authorList>
    </citation>
    <scope>NUCLEOTIDE SEQUENCE [LARGE SCALE GENOMIC DNA]</scope>
    <source>
        <strain evidence="2">Lindley</strain>
    </source>
</reference>
<name>A0A183C7N0_GLOPA</name>
<feature type="region of interest" description="Disordered" evidence="1">
    <location>
        <begin position="84"/>
        <end position="126"/>
    </location>
</feature>
<accession>A0A183C7N0</accession>
<protein>
    <submittedName>
        <fullName evidence="3">Uncharacterized protein</fullName>
    </submittedName>
</protein>
<sequence>MKNEQQSITKKQPKQRQKQEEQQQQKQQPKRRQFSQTKVPEAPKRETETLQRKAAPSADVRCPHRLDNLEKSSLNKTFTVGATPTNFRQRCSDGTMRSPTPIFRRPRNRSSSIDSEFSEYGPGWHI</sequence>
<keyword evidence="2" id="KW-1185">Reference proteome</keyword>
<dbReference type="WBParaSite" id="GPLIN_000887600">
    <property type="protein sequence ID" value="GPLIN_000887600"/>
    <property type="gene ID" value="GPLIN_000887600"/>
</dbReference>
<feature type="compositionally biased region" description="Basic and acidic residues" evidence="1">
    <location>
        <begin position="41"/>
        <end position="51"/>
    </location>
</feature>
<evidence type="ECO:0000313" key="3">
    <source>
        <dbReference type="WBParaSite" id="GPLIN_000887600"/>
    </source>
</evidence>
<organism evidence="2 3">
    <name type="scientific">Globodera pallida</name>
    <name type="common">Potato cyst nematode worm</name>
    <name type="synonym">Heterodera pallida</name>
    <dbReference type="NCBI Taxonomy" id="36090"/>
    <lineage>
        <taxon>Eukaryota</taxon>
        <taxon>Metazoa</taxon>
        <taxon>Ecdysozoa</taxon>
        <taxon>Nematoda</taxon>
        <taxon>Chromadorea</taxon>
        <taxon>Rhabditida</taxon>
        <taxon>Tylenchina</taxon>
        <taxon>Tylenchomorpha</taxon>
        <taxon>Tylenchoidea</taxon>
        <taxon>Heteroderidae</taxon>
        <taxon>Heteroderinae</taxon>
        <taxon>Globodera</taxon>
    </lineage>
</organism>
<dbReference type="Proteomes" id="UP000050741">
    <property type="component" value="Unassembled WGS sequence"/>
</dbReference>